<sequence>MRVFVKIGIVLGVVTLVASCQNKSSRNYQYMPNMYKSVGYETYQETAAFRNGKEGQLPVEGTIARGHMPYDYPNTLEGYNAAKANLKNPLPFEAFRNADSTVTDSYLQKGGDLFNIYCAVCHGAKGDGKGILVKREKILGIPSYDDAGRAITEGSVYHVIRYGLNGMGSYANQLNEEERWEVTEYVMSLKQDLENK</sequence>
<dbReference type="Proteomes" id="UP000829517">
    <property type="component" value="Unassembled WGS sequence"/>
</dbReference>
<name>A0ABS9IYT1_9FLAO</name>
<gene>
    <name evidence="6" type="ORF">JM658_00750</name>
</gene>
<evidence type="ECO:0000256" key="3">
    <source>
        <dbReference type="ARBA" id="ARBA00023004"/>
    </source>
</evidence>
<dbReference type="Pfam" id="PF13442">
    <property type="entry name" value="Cytochrome_CBB3"/>
    <property type="match status" value="1"/>
</dbReference>
<dbReference type="EMBL" id="JAETXX010000001">
    <property type="protein sequence ID" value="MCF8713345.1"/>
    <property type="molecule type" value="Genomic_DNA"/>
</dbReference>
<evidence type="ECO:0000256" key="4">
    <source>
        <dbReference type="PROSITE-ProRule" id="PRU00433"/>
    </source>
</evidence>
<dbReference type="InterPro" id="IPR036909">
    <property type="entry name" value="Cyt_c-like_dom_sf"/>
</dbReference>
<dbReference type="SUPFAM" id="SSF46626">
    <property type="entry name" value="Cytochrome c"/>
    <property type="match status" value="1"/>
</dbReference>
<reference evidence="6 7" key="1">
    <citation type="submission" date="2021-01" db="EMBL/GenBank/DDBJ databases">
        <title>Genome sequencing of Joostella atrarenae M1-2 (= KCTC 23194).</title>
        <authorList>
            <person name="Zakaria M.R."/>
            <person name="Lam M.Q."/>
            <person name="Chong C.S."/>
        </authorList>
    </citation>
    <scope>NUCLEOTIDE SEQUENCE [LARGE SCALE GENOMIC DNA]</scope>
    <source>
        <strain evidence="6 7">M1-2</strain>
    </source>
</reference>
<proteinExistence type="predicted"/>
<comment type="caution">
    <text evidence="6">The sequence shown here is derived from an EMBL/GenBank/DDBJ whole genome shotgun (WGS) entry which is preliminary data.</text>
</comment>
<evidence type="ECO:0000313" key="7">
    <source>
        <dbReference type="Proteomes" id="UP000829517"/>
    </source>
</evidence>
<dbReference type="RefSeq" id="WP_236957319.1">
    <property type="nucleotide sequence ID" value="NZ_JAETXX010000001.1"/>
</dbReference>
<feature type="domain" description="Cytochrome c" evidence="5">
    <location>
        <begin position="105"/>
        <end position="190"/>
    </location>
</feature>
<evidence type="ECO:0000256" key="2">
    <source>
        <dbReference type="ARBA" id="ARBA00022723"/>
    </source>
</evidence>
<dbReference type="InterPro" id="IPR009056">
    <property type="entry name" value="Cyt_c-like_dom"/>
</dbReference>
<keyword evidence="7" id="KW-1185">Reference proteome</keyword>
<dbReference type="PANTHER" id="PTHR40394:SF2">
    <property type="entry name" value="QUINOL:CYTOCHROME C OXIDOREDUCTASE MEMBRANE PROTEIN"/>
    <property type="match status" value="1"/>
</dbReference>
<evidence type="ECO:0000313" key="6">
    <source>
        <dbReference type="EMBL" id="MCF8713345.1"/>
    </source>
</evidence>
<dbReference type="PROSITE" id="PS51257">
    <property type="entry name" value="PROKAR_LIPOPROTEIN"/>
    <property type="match status" value="1"/>
</dbReference>
<accession>A0ABS9IYT1</accession>
<organism evidence="6 7">
    <name type="scientific">Joostella atrarenae</name>
    <dbReference type="NCBI Taxonomy" id="679257"/>
    <lineage>
        <taxon>Bacteria</taxon>
        <taxon>Pseudomonadati</taxon>
        <taxon>Bacteroidota</taxon>
        <taxon>Flavobacteriia</taxon>
        <taxon>Flavobacteriales</taxon>
        <taxon>Flavobacteriaceae</taxon>
        <taxon>Joostella</taxon>
    </lineage>
</organism>
<keyword evidence="3 4" id="KW-0408">Iron</keyword>
<evidence type="ECO:0000259" key="5">
    <source>
        <dbReference type="PROSITE" id="PS51007"/>
    </source>
</evidence>
<evidence type="ECO:0000256" key="1">
    <source>
        <dbReference type="ARBA" id="ARBA00022617"/>
    </source>
</evidence>
<dbReference type="PANTHER" id="PTHR40394">
    <property type="entry name" value="LIPOPROTEIN-RELATED"/>
    <property type="match status" value="1"/>
</dbReference>
<keyword evidence="2 4" id="KW-0479">Metal-binding</keyword>
<protein>
    <submittedName>
        <fullName evidence="6">Cytochrome c</fullName>
    </submittedName>
</protein>
<dbReference type="PROSITE" id="PS51007">
    <property type="entry name" value="CYTC"/>
    <property type="match status" value="1"/>
</dbReference>
<keyword evidence="1 4" id="KW-0349">Heme</keyword>
<dbReference type="Gene3D" id="1.10.760.10">
    <property type="entry name" value="Cytochrome c-like domain"/>
    <property type="match status" value="1"/>
</dbReference>